<dbReference type="Proteomes" id="UP000253729">
    <property type="component" value="Unassembled WGS sequence"/>
</dbReference>
<accession>A0A3F3Q9K4</accession>
<keyword evidence="1" id="KW-0812">Transmembrane</keyword>
<name>A0A3F3Q9K4_9EURO</name>
<keyword evidence="3" id="KW-1185">Reference proteome</keyword>
<sequence length="75" mass="8730">MMWDTEDGGMKSPARLLTPILKIIWQTPLAANISNQSSLFSIFIFILFLFISCIRHKYYALKSKFSNVKYTVFCM</sequence>
<dbReference type="EMBL" id="KZ852039">
    <property type="protein sequence ID" value="RDH35805.1"/>
    <property type="molecule type" value="Genomic_DNA"/>
</dbReference>
<dbReference type="AlphaFoldDB" id="A0A3F3Q9K4"/>
<reference evidence="2 3" key="1">
    <citation type="submission" date="2018-07" db="EMBL/GenBank/DDBJ databases">
        <title>The genomes of Aspergillus section Nigri reveals drivers in fungal speciation.</title>
        <authorList>
            <consortium name="DOE Joint Genome Institute"/>
            <person name="Vesth T.C."/>
            <person name="Nybo J."/>
            <person name="Theobald S."/>
            <person name="Brandl J."/>
            <person name="Frisvad J.C."/>
            <person name="Nielsen K.F."/>
            <person name="Lyhne E.K."/>
            <person name="Kogle M.E."/>
            <person name="Kuo A."/>
            <person name="Riley R."/>
            <person name="Clum A."/>
            <person name="Nolan M."/>
            <person name="Lipzen A."/>
            <person name="Salamov A."/>
            <person name="Henrissat B."/>
            <person name="Wiebenga A."/>
            <person name="De vries R.P."/>
            <person name="Grigoriev I.V."/>
            <person name="Mortensen U.H."/>
            <person name="Andersen M.R."/>
            <person name="Baker S.E."/>
        </authorList>
    </citation>
    <scope>NUCLEOTIDE SEQUENCE [LARGE SCALE GENOMIC DNA]</scope>
    <source>
        <strain evidence="2 3">CBS 139.54b</strain>
    </source>
</reference>
<keyword evidence="1" id="KW-1133">Transmembrane helix</keyword>
<dbReference type="GeneID" id="38133754"/>
<evidence type="ECO:0000313" key="2">
    <source>
        <dbReference type="EMBL" id="RDH35805.1"/>
    </source>
</evidence>
<keyword evidence="1" id="KW-0472">Membrane</keyword>
<gene>
    <name evidence="2" type="ORF">BDQ94DRAFT_139289</name>
</gene>
<protein>
    <submittedName>
        <fullName evidence="2">Uncharacterized protein</fullName>
    </submittedName>
</protein>
<feature type="transmembrane region" description="Helical" evidence="1">
    <location>
        <begin position="37"/>
        <end position="54"/>
    </location>
</feature>
<proteinExistence type="predicted"/>
<evidence type="ECO:0000256" key="1">
    <source>
        <dbReference type="SAM" id="Phobius"/>
    </source>
</evidence>
<evidence type="ECO:0000313" key="3">
    <source>
        <dbReference type="Proteomes" id="UP000253729"/>
    </source>
</evidence>
<organism evidence="2 3">
    <name type="scientific">Aspergillus welwitschiae</name>
    <dbReference type="NCBI Taxonomy" id="1341132"/>
    <lineage>
        <taxon>Eukaryota</taxon>
        <taxon>Fungi</taxon>
        <taxon>Dikarya</taxon>
        <taxon>Ascomycota</taxon>
        <taxon>Pezizomycotina</taxon>
        <taxon>Eurotiomycetes</taxon>
        <taxon>Eurotiomycetidae</taxon>
        <taxon>Eurotiales</taxon>
        <taxon>Aspergillaceae</taxon>
        <taxon>Aspergillus</taxon>
        <taxon>Aspergillus subgen. Circumdati</taxon>
    </lineage>
</organism>
<dbReference type="RefSeq" id="XP_026628827.1">
    <property type="nucleotide sequence ID" value="XM_026765398.1"/>
</dbReference>